<dbReference type="CDD" id="cd04301">
    <property type="entry name" value="NAT_SF"/>
    <property type="match status" value="1"/>
</dbReference>
<protein>
    <submittedName>
        <fullName evidence="7">UPF0256 protein</fullName>
    </submittedName>
</protein>
<name>A0A916XIK2_9ACTN</name>
<dbReference type="GO" id="GO:0030649">
    <property type="term" value="P:aminoglycoside antibiotic catabolic process"/>
    <property type="evidence" value="ECO:0007669"/>
    <property type="project" value="TreeGrafter"/>
</dbReference>
<feature type="binding site" evidence="5">
    <location>
        <begin position="108"/>
        <end position="110"/>
    </location>
    <ligand>
        <name>acetyl-CoA</name>
        <dbReference type="ChEBI" id="CHEBI:57288"/>
    </ligand>
</feature>
<dbReference type="NCBIfam" id="NF002367">
    <property type="entry name" value="PRK01346.1-4"/>
    <property type="match status" value="1"/>
</dbReference>
<reference evidence="7" key="2">
    <citation type="submission" date="2020-09" db="EMBL/GenBank/DDBJ databases">
        <authorList>
            <person name="Sun Q."/>
            <person name="Zhou Y."/>
        </authorList>
    </citation>
    <scope>NUCLEOTIDE SEQUENCE</scope>
    <source>
        <strain evidence="7">CGMCC 1.15478</strain>
    </source>
</reference>
<feature type="active site" description="Proton donor" evidence="5">
    <location>
        <position position="149"/>
    </location>
</feature>
<evidence type="ECO:0000256" key="3">
    <source>
        <dbReference type="ARBA" id="ARBA00022679"/>
    </source>
</evidence>
<reference evidence="7" key="1">
    <citation type="journal article" date="2014" name="Int. J. Syst. Evol. Microbiol.">
        <title>Complete genome sequence of Corynebacterium casei LMG S-19264T (=DSM 44701T), isolated from a smear-ripened cheese.</title>
        <authorList>
            <consortium name="US DOE Joint Genome Institute (JGI-PGF)"/>
            <person name="Walter F."/>
            <person name="Albersmeier A."/>
            <person name="Kalinowski J."/>
            <person name="Ruckert C."/>
        </authorList>
    </citation>
    <scope>NUCLEOTIDE SEQUENCE</scope>
    <source>
        <strain evidence="7">CGMCC 1.15478</strain>
    </source>
</reference>
<accession>A0A916XIK2</accession>
<comment type="caution">
    <text evidence="7">The sequence shown here is derived from an EMBL/GenBank/DDBJ whole genome shotgun (WGS) entry which is preliminary data.</text>
</comment>
<gene>
    <name evidence="7" type="primary">eis</name>
    <name evidence="7" type="ORF">GCM10011410_27750</name>
</gene>
<dbReference type="InterPro" id="IPR051554">
    <property type="entry name" value="Acetyltransferase_Eis"/>
</dbReference>
<comment type="subunit">
    <text evidence="5">Homohexamer; trimer of dimers.</text>
</comment>
<keyword evidence="2" id="KW-1036">Host cytoplasmic vesicle</keyword>
<dbReference type="InterPro" id="IPR041380">
    <property type="entry name" value="Acetyltransf_17"/>
</dbReference>
<keyword evidence="3 5" id="KW-0808">Transferase</keyword>
<dbReference type="RefSeq" id="WP_188676143.1">
    <property type="nucleotide sequence ID" value="NZ_BMJH01000003.1"/>
</dbReference>
<evidence type="ECO:0000313" key="7">
    <source>
        <dbReference type="EMBL" id="GGC73095.1"/>
    </source>
</evidence>
<sequence>MQSVNPEIVLTLSVACAKLGAVATENAFGVVVRTGTDDDWPEILKLDSFAFGGHIADLKTGITRDLAPNENVLVATVGDELVGVTMNYDLQITVPGGALVDVPGVTWVSVSPTHRRKGILRKLLTEQHARFLAAGNPMSILTASEGGIYGRFGYGPITTEYTRTLDRRFVQFRDTTADPGGVRLATKEQAKTALPGIYDRWRRSCPGAVRRPDAFWRGVFADPESNRGGASALFYLLHKDGFATYRVRDEKSRMAVEVEDLFAVTAEAYTAVWRALCALDLMETITVSESRTSLLPYLLTNPRLPKVTGAFDLLWARILDFPRMLSARSYASELDMVFEVTDGFLDQGGIFHLRTDGAGAGGVCEPADGPAQVRITAADLSSIYFGEHRADTLAQAGRIWSESDAALDLFDRAFATADTPQGGMFF</sequence>
<feature type="active site" description="Proton acceptor; via carboxylate" evidence="5">
    <location>
        <position position="426"/>
    </location>
</feature>
<evidence type="ECO:0000256" key="5">
    <source>
        <dbReference type="HAMAP-Rule" id="MF_01812"/>
    </source>
</evidence>
<proteinExistence type="inferred from homology"/>
<dbReference type="AlphaFoldDB" id="A0A916XIK2"/>
<dbReference type="InterPro" id="IPR016181">
    <property type="entry name" value="Acyl_CoA_acyltransferase"/>
</dbReference>
<dbReference type="InterPro" id="IPR022902">
    <property type="entry name" value="NAcTrfase_Eis"/>
</dbReference>
<evidence type="ECO:0000259" key="6">
    <source>
        <dbReference type="PROSITE" id="PS51186"/>
    </source>
</evidence>
<keyword evidence="4 5" id="KW-0012">Acyltransferase</keyword>
<evidence type="ECO:0000313" key="8">
    <source>
        <dbReference type="Proteomes" id="UP000641514"/>
    </source>
</evidence>
<organism evidence="7 8">
    <name type="scientific">Hoyosella rhizosphaerae</name>
    <dbReference type="NCBI Taxonomy" id="1755582"/>
    <lineage>
        <taxon>Bacteria</taxon>
        <taxon>Bacillati</taxon>
        <taxon>Actinomycetota</taxon>
        <taxon>Actinomycetes</taxon>
        <taxon>Mycobacteriales</taxon>
        <taxon>Hoyosellaceae</taxon>
        <taxon>Hoyosella</taxon>
    </lineage>
</organism>
<dbReference type="PANTHER" id="PTHR37817">
    <property type="entry name" value="N-ACETYLTRANSFERASE EIS"/>
    <property type="match status" value="1"/>
</dbReference>
<feature type="binding site" evidence="5">
    <location>
        <begin position="116"/>
        <end position="121"/>
    </location>
    <ligand>
        <name>acetyl-CoA</name>
        <dbReference type="ChEBI" id="CHEBI:57288"/>
    </ligand>
</feature>
<dbReference type="InterPro" id="IPR036527">
    <property type="entry name" value="SCP2_sterol-bd_dom_sf"/>
</dbReference>
<evidence type="ECO:0000256" key="2">
    <source>
        <dbReference type="ARBA" id="ARBA00022488"/>
    </source>
</evidence>
<dbReference type="SUPFAM" id="SSF55718">
    <property type="entry name" value="SCP-like"/>
    <property type="match status" value="1"/>
</dbReference>
<dbReference type="Pfam" id="PF13527">
    <property type="entry name" value="Acetyltransf_9"/>
    <property type="match status" value="1"/>
</dbReference>
<evidence type="ECO:0000256" key="1">
    <source>
        <dbReference type="ARBA" id="ARBA00009213"/>
    </source>
</evidence>
<dbReference type="Gene3D" id="3.40.630.30">
    <property type="match status" value="2"/>
</dbReference>
<dbReference type="PANTHER" id="PTHR37817:SF1">
    <property type="entry name" value="N-ACETYLTRANSFERASE EIS"/>
    <property type="match status" value="1"/>
</dbReference>
<dbReference type="Gene3D" id="3.30.1050.10">
    <property type="entry name" value="SCP2 sterol-binding domain"/>
    <property type="match status" value="1"/>
</dbReference>
<feature type="domain" description="N-acetyltransferase" evidence="6">
    <location>
        <begin position="30"/>
        <end position="177"/>
    </location>
</feature>
<keyword evidence="8" id="KW-1185">Reference proteome</keyword>
<dbReference type="Pfam" id="PF17668">
    <property type="entry name" value="Acetyltransf_17"/>
    <property type="match status" value="1"/>
</dbReference>
<dbReference type="Proteomes" id="UP000641514">
    <property type="component" value="Unassembled WGS sequence"/>
</dbReference>
<dbReference type="SUPFAM" id="SSF55729">
    <property type="entry name" value="Acyl-CoA N-acyltransferases (Nat)"/>
    <property type="match status" value="1"/>
</dbReference>
<feature type="binding site" evidence="5">
    <location>
        <begin position="144"/>
        <end position="145"/>
    </location>
    <ligand>
        <name>acetyl-CoA</name>
        <dbReference type="ChEBI" id="CHEBI:57288"/>
    </ligand>
</feature>
<dbReference type="GO" id="GO:0034069">
    <property type="term" value="F:aminoglycoside N-acetyltransferase activity"/>
    <property type="evidence" value="ECO:0007669"/>
    <property type="project" value="TreeGrafter"/>
</dbReference>
<dbReference type="Pfam" id="PF13530">
    <property type="entry name" value="SCP2_2"/>
    <property type="match status" value="1"/>
</dbReference>
<evidence type="ECO:0000256" key="4">
    <source>
        <dbReference type="ARBA" id="ARBA00023315"/>
    </source>
</evidence>
<dbReference type="PROSITE" id="PS51186">
    <property type="entry name" value="GNAT"/>
    <property type="match status" value="1"/>
</dbReference>
<comment type="similarity">
    <text evidence="1 5">Belongs to the acetyltransferase Eis family.</text>
</comment>
<dbReference type="HAMAP" id="MF_01812">
    <property type="entry name" value="Eis"/>
    <property type="match status" value="1"/>
</dbReference>
<dbReference type="EMBL" id="BMJH01000003">
    <property type="protein sequence ID" value="GGC73095.1"/>
    <property type="molecule type" value="Genomic_DNA"/>
</dbReference>
<dbReference type="InterPro" id="IPR000182">
    <property type="entry name" value="GNAT_dom"/>
</dbReference>
<dbReference type="InterPro" id="IPR025559">
    <property type="entry name" value="Eis_dom"/>
</dbReference>